<keyword evidence="1" id="KW-1133">Transmembrane helix</keyword>
<organism evidence="2 3">
    <name type="scientific">Neobacillus niacini</name>
    <dbReference type="NCBI Taxonomy" id="86668"/>
    <lineage>
        <taxon>Bacteria</taxon>
        <taxon>Bacillati</taxon>
        <taxon>Bacillota</taxon>
        <taxon>Bacilli</taxon>
        <taxon>Bacillales</taxon>
        <taxon>Bacillaceae</taxon>
        <taxon>Neobacillus</taxon>
    </lineage>
</organism>
<evidence type="ECO:0000256" key="1">
    <source>
        <dbReference type="SAM" id="Phobius"/>
    </source>
</evidence>
<proteinExistence type="predicted"/>
<protein>
    <submittedName>
        <fullName evidence="2">Uncharacterized protein</fullName>
    </submittedName>
</protein>
<feature type="transmembrane region" description="Helical" evidence="1">
    <location>
        <begin position="30"/>
        <end position="47"/>
    </location>
</feature>
<reference evidence="3" key="1">
    <citation type="submission" date="2020-07" db="EMBL/GenBank/DDBJ databases">
        <authorList>
            <person name="Partida-Martinez L."/>
            <person name="Huntemann M."/>
            <person name="Clum A."/>
            <person name="Wang J."/>
            <person name="Palaniappan K."/>
            <person name="Ritter S."/>
            <person name="Chen I.-M."/>
            <person name="Stamatis D."/>
            <person name="Reddy T."/>
            <person name="O'Malley R."/>
            <person name="Daum C."/>
            <person name="Shapiro N."/>
            <person name="Ivanova N."/>
            <person name="Kyrpides N."/>
            <person name="Woyke T."/>
        </authorList>
    </citation>
    <scope>NUCLEOTIDE SEQUENCE [LARGE SCALE GENOMIC DNA]</scope>
    <source>
        <strain evidence="3">AT2.8</strain>
    </source>
</reference>
<gene>
    <name evidence="2" type="ORF">F4694_006534</name>
</gene>
<feature type="transmembrane region" description="Helical" evidence="1">
    <location>
        <begin position="93"/>
        <end position="111"/>
    </location>
</feature>
<dbReference type="Proteomes" id="UP000548423">
    <property type="component" value="Unassembled WGS sequence"/>
</dbReference>
<keyword evidence="1" id="KW-0812">Transmembrane</keyword>
<comment type="caution">
    <text evidence="2">The sequence shown here is derived from an EMBL/GenBank/DDBJ whole genome shotgun (WGS) entry which is preliminary data.</text>
</comment>
<feature type="transmembrane region" description="Helical" evidence="1">
    <location>
        <begin position="126"/>
        <end position="145"/>
    </location>
</feature>
<evidence type="ECO:0000313" key="3">
    <source>
        <dbReference type="Proteomes" id="UP000548423"/>
    </source>
</evidence>
<sequence>MNKKKAFSLSMIIIPWLSVLFMDKKSLVRYLPVASFINLFLSVFSVIGNKRRWWINKNPLSPGNVDFSYILGPYFVATLWIFKLAYGNFPKYLVTNAIANIFNAFLLGSMWEKFDIFKFKKINHTIWYFICVLLSIFIYGYQYIVEKIITNENKIKSV</sequence>
<dbReference type="EMBL" id="JACCBX010000026">
    <property type="protein sequence ID" value="NYE09631.1"/>
    <property type="molecule type" value="Genomic_DNA"/>
</dbReference>
<accession>A0A852TNC7</accession>
<evidence type="ECO:0000313" key="2">
    <source>
        <dbReference type="EMBL" id="NYE09631.1"/>
    </source>
</evidence>
<reference evidence="3" key="2">
    <citation type="submission" date="2020-08" db="EMBL/GenBank/DDBJ databases">
        <title>The Agave Microbiome: Exploring the role of microbial communities in plant adaptations to desert environments.</title>
        <authorList>
            <person name="Partida-Martinez L.P."/>
        </authorList>
    </citation>
    <scope>NUCLEOTIDE SEQUENCE [LARGE SCALE GENOMIC DNA]</scope>
    <source>
        <strain evidence="3">AT2.8</strain>
    </source>
</reference>
<dbReference type="AlphaFoldDB" id="A0A852TNC7"/>
<name>A0A852TNC7_9BACI</name>
<feature type="transmembrane region" description="Helical" evidence="1">
    <location>
        <begin position="67"/>
        <end position="86"/>
    </location>
</feature>
<keyword evidence="1" id="KW-0472">Membrane</keyword>